<gene>
    <name evidence="3" type="ORF">K239x_25910</name>
</gene>
<dbReference type="EMBL" id="CP036526">
    <property type="protein sequence ID" value="QDT10634.1"/>
    <property type="molecule type" value="Genomic_DNA"/>
</dbReference>
<sequence precursor="true">MKRTTQWMMMFLVAGWAVLQADEPAADDSRIAIPETIQPIPMQPDAAGKIQAALDGQRIQTGDGVLDDVLQIARQRGSILDGSSLDVDLDSSQESDPSAKHSNRPSGKQSAVTEACRTAESLLKSARLLEKMATLDDDQVNLIRQLRRQSLRLLSEQIATDAK</sequence>
<name>A0A517NU31_9BACT</name>
<accession>A0A517NU31</accession>
<evidence type="ECO:0000256" key="1">
    <source>
        <dbReference type="SAM" id="MobiDB-lite"/>
    </source>
</evidence>
<dbReference type="AlphaFoldDB" id="A0A517NU31"/>
<evidence type="ECO:0000256" key="2">
    <source>
        <dbReference type="SAM" id="SignalP"/>
    </source>
</evidence>
<proteinExistence type="predicted"/>
<feature type="signal peptide" evidence="2">
    <location>
        <begin position="1"/>
        <end position="21"/>
    </location>
</feature>
<dbReference type="RefSeq" id="WP_145418336.1">
    <property type="nucleotide sequence ID" value="NZ_CP036526.1"/>
</dbReference>
<keyword evidence="4" id="KW-1185">Reference proteome</keyword>
<feature type="chain" id="PRO_5021741667" description="Secreted protein" evidence="2">
    <location>
        <begin position="22"/>
        <end position="163"/>
    </location>
</feature>
<organism evidence="3 4">
    <name type="scientific">Stieleria marina</name>
    <dbReference type="NCBI Taxonomy" id="1930275"/>
    <lineage>
        <taxon>Bacteria</taxon>
        <taxon>Pseudomonadati</taxon>
        <taxon>Planctomycetota</taxon>
        <taxon>Planctomycetia</taxon>
        <taxon>Pirellulales</taxon>
        <taxon>Pirellulaceae</taxon>
        <taxon>Stieleria</taxon>
    </lineage>
</organism>
<evidence type="ECO:0000313" key="4">
    <source>
        <dbReference type="Proteomes" id="UP000319817"/>
    </source>
</evidence>
<evidence type="ECO:0000313" key="3">
    <source>
        <dbReference type="EMBL" id="QDT10634.1"/>
    </source>
</evidence>
<dbReference type="Proteomes" id="UP000319817">
    <property type="component" value="Chromosome"/>
</dbReference>
<evidence type="ECO:0008006" key="5">
    <source>
        <dbReference type="Google" id="ProtNLM"/>
    </source>
</evidence>
<feature type="region of interest" description="Disordered" evidence="1">
    <location>
        <begin position="83"/>
        <end position="113"/>
    </location>
</feature>
<protein>
    <recommendedName>
        <fullName evidence="5">Secreted protein</fullName>
    </recommendedName>
</protein>
<keyword evidence="2" id="KW-0732">Signal</keyword>
<reference evidence="3 4" key="1">
    <citation type="submission" date="2019-02" db="EMBL/GenBank/DDBJ databases">
        <title>Deep-cultivation of Planctomycetes and their phenomic and genomic characterization uncovers novel biology.</title>
        <authorList>
            <person name="Wiegand S."/>
            <person name="Jogler M."/>
            <person name="Boedeker C."/>
            <person name="Pinto D."/>
            <person name="Vollmers J."/>
            <person name="Rivas-Marin E."/>
            <person name="Kohn T."/>
            <person name="Peeters S.H."/>
            <person name="Heuer A."/>
            <person name="Rast P."/>
            <person name="Oberbeckmann S."/>
            <person name="Bunk B."/>
            <person name="Jeske O."/>
            <person name="Meyerdierks A."/>
            <person name="Storesund J.E."/>
            <person name="Kallscheuer N."/>
            <person name="Luecker S."/>
            <person name="Lage O.M."/>
            <person name="Pohl T."/>
            <person name="Merkel B.J."/>
            <person name="Hornburger P."/>
            <person name="Mueller R.-W."/>
            <person name="Bruemmer F."/>
            <person name="Labrenz M."/>
            <person name="Spormann A.M."/>
            <person name="Op den Camp H."/>
            <person name="Overmann J."/>
            <person name="Amann R."/>
            <person name="Jetten M.S.M."/>
            <person name="Mascher T."/>
            <person name="Medema M.H."/>
            <person name="Devos D.P."/>
            <person name="Kaster A.-K."/>
            <person name="Ovreas L."/>
            <person name="Rohde M."/>
            <person name="Galperin M.Y."/>
            <person name="Jogler C."/>
        </authorList>
    </citation>
    <scope>NUCLEOTIDE SEQUENCE [LARGE SCALE GENOMIC DNA]</scope>
    <source>
        <strain evidence="3 4">K23_9</strain>
    </source>
</reference>